<dbReference type="Pfam" id="PF14100">
    <property type="entry name" value="DUF6807"/>
    <property type="match status" value="1"/>
</dbReference>
<reference evidence="1 2" key="1">
    <citation type="submission" date="2023-06" db="EMBL/GenBank/DDBJ databases">
        <title>Roseiconus lacunae JC819 isolated from Gulf of Mannar region, Tamil Nadu.</title>
        <authorList>
            <person name="Pk S."/>
            <person name="Ch S."/>
            <person name="Ch V.R."/>
        </authorList>
    </citation>
    <scope>NUCLEOTIDE SEQUENCE [LARGE SCALE GENOMIC DNA]</scope>
    <source>
        <strain evidence="1 2">JC819</strain>
    </source>
</reference>
<dbReference type="InterPro" id="IPR029475">
    <property type="entry name" value="DUF6807"/>
</dbReference>
<name>A0ABT7PL88_9BACT</name>
<comment type="caution">
    <text evidence="1">The sequence shown here is derived from an EMBL/GenBank/DDBJ whole genome shotgun (WGS) entry which is preliminary data.</text>
</comment>
<protein>
    <submittedName>
        <fullName evidence="1">PmoA family protein</fullName>
    </submittedName>
</protein>
<evidence type="ECO:0000313" key="2">
    <source>
        <dbReference type="Proteomes" id="UP001239462"/>
    </source>
</evidence>
<accession>A0ABT7PL88</accession>
<gene>
    <name evidence="1" type="ORF">QTN89_17605</name>
</gene>
<keyword evidence="2" id="KW-1185">Reference proteome</keyword>
<evidence type="ECO:0000313" key="1">
    <source>
        <dbReference type="EMBL" id="MDM4017267.1"/>
    </source>
</evidence>
<dbReference type="RefSeq" id="WP_149498994.1">
    <property type="nucleotide sequence ID" value="NZ_JASZZN010000013.1"/>
</dbReference>
<sequence>MNLWWRHDLLAFVFAITITPLAWCQSSATPDRVATHQILPVSQQAFEFQHLGQTKAVWHASQTTIRPYLFPLIGPSGQSVTRMGHPGAPDHDHHRSVWFAHHSVDGMSYWSENGGTRIQQKQWYAIEDGAEACRLATNLEWIATDGTPHVNQDLIIELIAGKDNEFWIDVQTEFRAAEGRETVTFDQSNFGIFAVRVSKQLSQVFGGGTLTSDTGDTGEPALFEKPHRWVDYSGNTTVYHENQSDSVPEGITYFDHPTNPGFPNRWHVRKDGWMCASPTMTAPIIIDSDSSLQLRYRLSIHRGGYDPNRAAATFKDFAAQKPWSIERSKRPHIRYELVRQ</sequence>
<organism evidence="1 2">
    <name type="scientific">Roseiconus lacunae</name>
    <dbReference type="NCBI Taxonomy" id="2605694"/>
    <lineage>
        <taxon>Bacteria</taxon>
        <taxon>Pseudomonadati</taxon>
        <taxon>Planctomycetota</taxon>
        <taxon>Planctomycetia</taxon>
        <taxon>Pirellulales</taxon>
        <taxon>Pirellulaceae</taxon>
        <taxon>Roseiconus</taxon>
    </lineage>
</organism>
<dbReference type="Proteomes" id="UP001239462">
    <property type="component" value="Unassembled WGS sequence"/>
</dbReference>
<dbReference type="EMBL" id="JASZZN010000013">
    <property type="protein sequence ID" value="MDM4017267.1"/>
    <property type="molecule type" value="Genomic_DNA"/>
</dbReference>
<proteinExistence type="predicted"/>